<sequence length="131" mass="13211">MRSIFTITTIVAAVTQAYAQTSISTTLTIAPCLVTQTPENDIVSRTEPMGPKTPCPTLYVVKSNGTVTMSPGGQGPRPGMPSVAVTPSGASSNYAASTATPLPSSFEGAASKDAALGGGMMIVFGMAALLL</sequence>
<dbReference type="EMBL" id="JBBPHU010000002">
    <property type="protein sequence ID" value="KAK7522365.1"/>
    <property type="molecule type" value="Genomic_DNA"/>
</dbReference>
<evidence type="ECO:0000256" key="2">
    <source>
        <dbReference type="SAM" id="SignalP"/>
    </source>
</evidence>
<comment type="caution">
    <text evidence="3">The sequence shown here is derived from an EMBL/GenBank/DDBJ whole genome shotgun (WGS) entry which is preliminary data.</text>
</comment>
<feature type="signal peptide" evidence="2">
    <location>
        <begin position="1"/>
        <end position="19"/>
    </location>
</feature>
<proteinExistence type="predicted"/>
<gene>
    <name evidence="3" type="ORF">IWZ03DRAFT_412502</name>
</gene>
<reference evidence="3 4" key="1">
    <citation type="submission" date="2024-04" db="EMBL/GenBank/DDBJ databases">
        <title>Phyllosticta paracitricarpa is synonymous to the EU quarantine fungus P. citricarpa based on phylogenomic analyses.</title>
        <authorList>
            <consortium name="Lawrence Berkeley National Laboratory"/>
            <person name="Van Ingen-Buijs V.A."/>
            <person name="Van Westerhoven A.C."/>
            <person name="Haridas S."/>
            <person name="Skiadas P."/>
            <person name="Martin F."/>
            <person name="Groenewald J.Z."/>
            <person name="Crous P.W."/>
            <person name="Seidl M.F."/>
        </authorList>
    </citation>
    <scope>NUCLEOTIDE SEQUENCE [LARGE SCALE GENOMIC DNA]</scope>
    <source>
        <strain evidence="3 4">CBS 123371</strain>
    </source>
</reference>
<feature type="region of interest" description="Disordered" evidence="1">
    <location>
        <begin position="66"/>
        <end position="99"/>
    </location>
</feature>
<dbReference type="Proteomes" id="UP001363622">
    <property type="component" value="Unassembled WGS sequence"/>
</dbReference>
<feature type="compositionally biased region" description="Polar residues" evidence="1">
    <location>
        <begin position="88"/>
        <end position="99"/>
    </location>
</feature>
<feature type="chain" id="PRO_5045712434" evidence="2">
    <location>
        <begin position="20"/>
        <end position="131"/>
    </location>
</feature>
<name>A0ABR1L0B4_9PEZI</name>
<keyword evidence="2" id="KW-0732">Signal</keyword>
<evidence type="ECO:0000313" key="3">
    <source>
        <dbReference type="EMBL" id="KAK7522365.1"/>
    </source>
</evidence>
<evidence type="ECO:0000313" key="4">
    <source>
        <dbReference type="Proteomes" id="UP001363622"/>
    </source>
</evidence>
<evidence type="ECO:0000256" key="1">
    <source>
        <dbReference type="SAM" id="MobiDB-lite"/>
    </source>
</evidence>
<protein>
    <submittedName>
        <fullName evidence="3">Uncharacterized protein</fullName>
    </submittedName>
</protein>
<organism evidence="3 4">
    <name type="scientific">Phyllosticta citriasiana</name>
    <dbReference type="NCBI Taxonomy" id="595635"/>
    <lineage>
        <taxon>Eukaryota</taxon>
        <taxon>Fungi</taxon>
        <taxon>Dikarya</taxon>
        <taxon>Ascomycota</taxon>
        <taxon>Pezizomycotina</taxon>
        <taxon>Dothideomycetes</taxon>
        <taxon>Dothideomycetes incertae sedis</taxon>
        <taxon>Botryosphaeriales</taxon>
        <taxon>Phyllostictaceae</taxon>
        <taxon>Phyllosticta</taxon>
    </lineage>
</organism>
<keyword evidence="4" id="KW-1185">Reference proteome</keyword>
<accession>A0ABR1L0B4</accession>